<comment type="caution">
    <text evidence="2">The sequence shown here is derived from an EMBL/GenBank/DDBJ whole genome shotgun (WGS) entry which is preliminary data.</text>
</comment>
<feature type="transmembrane region" description="Helical" evidence="1">
    <location>
        <begin position="76"/>
        <end position="99"/>
    </location>
</feature>
<dbReference type="EMBL" id="BTSX01000004">
    <property type="protein sequence ID" value="GMS97171.1"/>
    <property type="molecule type" value="Genomic_DNA"/>
</dbReference>
<evidence type="ECO:0000313" key="3">
    <source>
        <dbReference type="Proteomes" id="UP001432027"/>
    </source>
</evidence>
<gene>
    <name evidence="2" type="ORF">PENTCL1PPCAC_19346</name>
</gene>
<dbReference type="PANTHER" id="PTHR34851">
    <property type="entry name" value="PROTEIN CBG05235-RELATED"/>
    <property type="match status" value="1"/>
</dbReference>
<keyword evidence="1" id="KW-0472">Membrane</keyword>
<evidence type="ECO:0000313" key="2">
    <source>
        <dbReference type="EMBL" id="GMS97171.1"/>
    </source>
</evidence>
<dbReference type="AlphaFoldDB" id="A0AAV5TS10"/>
<sequence>MADEKCCCFKTLVISKLVLWLTIPFGILHAVTPPILNVDPSTIILIKVAMVVAVICAILALFGIRKDAPNLMKPAILLNIVVQAYLLLQIFYSIAGFIFPSLALPEIISTTLSHSVDFLHFRSTL</sequence>
<keyword evidence="1" id="KW-0812">Transmembrane</keyword>
<proteinExistence type="predicted"/>
<feature type="transmembrane region" description="Helical" evidence="1">
    <location>
        <begin position="12"/>
        <end position="31"/>
    </location>
</feature>
<feature type="transmembrane region" description="Helical" evidence="1">
    <location>
        <begin position="43"/>
        <end position="64"/>
    </location>
</feature>
<organism evidence="2 3">
    <name type="scientific">Pristionchus entomophagus</name>
    <dbReference type="NCBI Taxonomy" id="358040"/>
    <lineage>
        <taxon>Eukaryota</taxon>
        <taxon>Metazoa</taxon>
        <taxon>Ecdysozoa</taxon>
        <taxon>Nematoda</taxon>
        <taxon>Chromadorea</taxon>
        <taxon>Rhabditida</taxon>
        <taxon>Rhabditina</taxon>
        <taxon>Diplogasteromorpha</taxon>
        <taxon>Diplogasteroidea</taxon>
        <taxon>Neodiplogasteridae</taxon>
        <taxon>Pristionchus</taxon>
    </lineage>
</organism>
<keyword evidence="1" id="KW-1133">Transmembrane helix</keyword>
<accession>A0AAV5TS10</accession>
<dbReference type="PANTHER" id="PTHR34851:SF5">
    <property type="entry name" value="MARVEL DOMAIN-CONTAINING PROTEIN"/>
    <property type="match status" value="1"/>
</dbReference>
<reference evidence="2" key="1">
    <citation type="submission" date="2023-10" db="EMBL/GenBank/DDBJ databases">
        <title>Genome assembly of Pristionchus species.</title>
        <authorList>
            <person name="Yoshida K."/>
            <person name="Sommer R.J."/>
        </authorList>
    </citation>
    <scope>NUCLEOTIDE SEQUENCE</scope>
    <source>
        <strain evidence="2">RS0144</strain>
    </source>
</reference>
<keyword evidence="3" id="KW-1185">Reference proteome</keyword>
<name>A0AAV5TS10_9BILA</name>
<evidence type="ECO:0008006" key="4">
    <source>
        <dbReference type="Google" id="ProtNLM"/>
    </source>
</evidence>
<evidence type="ECO:0000256" key="1">
    <source>
        <dbReference type="SAM" id="Phobius"/>
    </source>
</evidence>
<protein>
    <recommendedName>
        <fullName evidence="4">Amino acid transporter</fullName>
    </recommendedName>
</protein>
<dbReference type="Proteomes" id="UP001432027">
    <property type="component" value="Unassembled WGS sequence"/>
</dbReference>